<evidence type="ECO:0000313" key="2">
    <source>
        <dbReference type="EMBL" id="KAK1635706.1"/>
    </source>
</evidence>
<evidence type="ECO:0000313" key="3">
    <source>
        <dbReference type="Proteomes" id="UP001243989"/>
    </source>
</evidence>
<feature type="compositionally biased region" description="Polar residues" evidence="1">
    <location>
        <begin position="149"/>
        <end position="159"/>
    </location>
</feature>
<organism evidence="2 3">
    <name type="scientific">Colletotrichum phormii</name>
    <dbReference type="NCBI Taxonomy" id="359342"/>
    <lineage>
        <taxon>Eukaryota</taxon>
        <taxon>Fungi</taxon>
        <taxon>Dikarya</taxon>
        <taxon>Ascomycota</taxon>
        <taxon>Pezizomycotina</taxon>
        <taxon>Sordariomycetes</taxon>
        <taxon>Hypocreomycetidae</taxon>
        <taxon>Glomerellales</taxon>
        <taxon>Glomerellaceae</taxon>
        <taxon>Colletotrichum</taxon>
        <taxon>Colletotrichum acutatum species complex</taxon>
    </lineage>
</organism>
<dbReference type="AlphaFoldDB" id="A0AAI9ZQ11"/>
<reference evidence="2" key="1">
    <citation type="submission" date="2021-06" db="EMBL/GenBank/DDBJ databases">
        <title>Comparative genomics, transcriptomics and evolutionary studies reveal genomic signatures of adaptation to plant cell wall in hemibiotrophic fungi.</title>
        <authorList>
            <consortium name="DOE Joint Genome Institute"/>
            <person name="Baroncelli R."/>
            <person name="Diaz J.F."/>
            <person name="Benocci T."/>
            <person name="Peng M."/>
            <person name="Battaglia E."/>
            <person name="Haridas S."/>
            <person name="Andreopoulos W."/>
            <person name="Labutti K."/>
            <person name="Pangilinan J."/>
            <person name="Floch G.L."/>
            <person name="Makela M.R."/>
            <person name="Henrissat B."/>
            <person name="Grigoriev I.V."/>
            <person name="Crouch J.A."/>
            <person name="De Vries R.P."/>
            <person name="Sukno S.A."/>
            <person name="Thon M.R."/>
        </authorList>
    </citation>
    <scope>NUCLEOTIDE SEQUENCE</scope>
    <source>
        <strain evidence="2">CBS 102054</strain>
    </source>
</reference>
<sequence>MTLRSLVHDGGFYIETARAHWAAQFTFTPAEYLSGLFQLALRYHFQLTMNSGTTAEAWERVVKGPFSRVTTSQGPPNGVTYGRIARAKLCLNIAALPIPHDRMLCTYVPYTRPGSQQPPYFDYMRDVSGQPEAQSSGSARRQHRERSATNHVIPSQGVD</sequence>
<accession>A0AAI9ZQ11</accession>
<keyword evidence="3" id="KW-1185">Reference proteome</keyword>
<feature type="region of interest" description="Disordered" evidence="1">
    <location>
        <begin position="119"/>
        <end position="159"/>
    </location>
</feature>
<dbReference type="Proteomes" id="UP001243989">
    <property type="component" value="Unassembled WGS sequence"/>
</dbReference>
<dbReference type="EMBL" id="JAHMHQ010000012">
    <property type="protein sequence ID" value="KAK1635706.1"/>
    <property type="molecule type" value="Genomic_DNA"/>
</dbReference>
<evidence type="ECO:0000256" key="1">
    <source>
        <dbReference type="SAM" id="MobiDB-lite"/>
    </source>
</evidence>
<dbReference type="GeneID" id="85477401"/>
<proteinExistence type="predicted"/>
<name>A0AAI9ZQ11_9PEZI</name>
<gene>
    <name evidence="2" type="ORF">BDP81DRAFT_450559</name>
</gene>
<dbReference type="RefSeq" id="XP_060444313.1">
    <property type="nucleotide sequence ID" value="XM_060592539.1"/>
</dbReference>
<comment type="caution">
    <text evidence="2">The sequence shown here is derived from an EMBL/GenBank/DDBJ whole genome shotgun (WGS) entry which is preliminary data.</text>
</comment>
<protein>
    <submittedName>
        <fullName evidence="2">Uncharacterized protein</fullName>
    </submittedName>
</protein>